<evidence type="ECO:0000313" key="2">
    <source>
        <dbReference type="Proteomes" id="UP000016932"/>
    </source>
</evidence>
<dbReference type="OrthoDB" id="10336588at2759"/>
<keyword evidence="2" id="KW-1185">Reference proteome</keyword>
<proteinExistence type="predicted"/>
<dbReference type="AlphaFoldDB" id="M3A5K8"/>
<dbReference type="VEuPathDB" id="FungiDB:MYCFIDRAFT_176897"/>
<evidence type="ECO:0000313" key="1">
    <source>
        <dbReference type="EMBL" id="EME79896.1"/>
    </source>
</evidence>
<dbReference type="HOGENOM" id="CLU_406032_0_0_1"/>
<gene>
    <name evidence="1" type="ORF">MYCFIDRAFT_176897</name>
</gene>
<dbReference type="Proteomes" id="UP000016932">
    <property type="component" value="Unassembled WGS sequence"/>
</dbReference>
<dbReference type="EMBL" id="KB446561">
    <property type="protein sequence ID" value="EME79896.1"/>
    <property type="molecule type" value="Genomic_DNA"/>
</dbReference>
<dbReference type="RefSeq" id="XP_007929007.1">
    <property type="nucleotide sequence ID" value="XM_007930816.1"/>
</dbReference>
<dbReference type="KEGG" id="pfj:MYCFIDRAFT_176897"/>
<sequence>MATTPPINALFESLRQGSRQLPDMKSHDQDETLGMATSAMGKLMNPLSYAPAGLLSSNTAISKQDRDNKYRFQLLMLRDHAIHSKALHMIVLHVSHADVLPKTLEPFTFIHMLIIEDRTKDYNRRNKYLEHHLAADPTPLNTPHRTRNRTMSLHYTYRDKADMTFQVTIQFMLITARSSRRCGGQAHYLLERLFSAPYVGPCSIPGCQAQHTYRPRFSRDAGDPKAWTVTPRPGPWKPDVGFAMLGIDGSKYRVYFPELQSPKFSTERPAWWMKAKRDGRETIPDHRDYYTPEWVIAFVLKRIRSINARPGLYGLFAVFMNDQCNYFVTIESQPGDNRLPLRAYQNIVKTMLLQERNLDSIRTHSTIRVGTLDVLQIINAIDKIRTYRDLRDLSATHLPSLAAEILPSSSTRFHAIKFTFPGTLDDDEINTHIHLTISLINWCHNTSSQDLNLFLRSKWPDMTYTFLDFLIDIQVHRRVHRYFANRFGYTQRGESWALRIYQRTMSQVSQYSPLWSVVDHWGKMKAMGADWSTTSIVILEKMVGGEYGWFAADVPAEEVEGGWVTWNGGFARFAGGIPVGEWEGGVPMFGAMVTRVGWQESGEGWEIFGEENGDVVEGCEDGEKRVDSVVGLKALDVGQEELPEYSCVMVLRTVAISCHECILIVTTATSLLLIVSD</sequence>
<dbReference type="GeneID" id="19333647"/>
<dbReference type="eggNOG" id="ENOG502T47M">
    <property type="taxonomic scope" value="Eukaryota"/>
</dbReference>
<accession>M3A5K8</accession>
<reference evidence="1 2" key="1">
    <citation type="journal article" date="2012" name="PLoS Pathog.">
        <title>Diverse lifestyles and strategies of plant pathogenesis encoded in the genomes of eighteen Dothideomycetes fungi.</title>
        <authorList>
            <person name="Ohm R.A."/>
            <person name="Feau N."/>
            <person name="Henrissat B."/>
            <person name="Schoch C.L."/>
            <person name="Horwitz B.A."/>
            <person name="Barry K.W."/>
            <person name="Condon B.J."/>
            <person name="Copeland A.C."/>
            <person name="Dhillon B."/>
            <person name="Glaser F."/>
            <person name="Hesse C.N."/>
            <person name="Kosti I."/>
            <person name="LaButti K."/>
            <person name="Lindquist E.A."/>
            <person name="Lucas S."/>
            <person name="Salamov A.A."/>
            <person name="Bradshaw R.E."/>
            <person name="Ciuffetti L."/>
            <person name="Hamelin R.C."/>
            <person name="Kema G.H.J."/>
            <person name="Lawrence C."/>
            <person name="Scott J.A."/>
            <person name="Spatafora J.W."/>
            <person name="Turgeon B.G."/>
            <person name="de Wit P.J.G.M."/>
            <person name="Zhong S."/>
            <person name="Goodwin S.B."/>
            <person name="Grigoriev I.V."/>
        </authorList>
    </citation>
    <scope>NUCLEOTIDE SEQUENCE [LARGE SCALE GENOMIC DNA]</scope>
    <source>
        <strain evidence="1 2">CIRAD86</strain>
    </source>
</reference>
<organism evidence="1 2">
    <name type="scientific">Pseudocercospora fijiensis (strain CIRAD86)</name>
    <name type="common">Black leaf streak disease fungus</name>
    <name type="synonym">Mycosphaerella fijiensis</name>
    <dbReference type="NCBI Taxonomy" id="383855"/>
    <lineage>
        <taxon>Eukaryota</taxon>
        <taxon>Fungi</taxon>
        <taxon>Dikarya</taxon>
        <taxon>Ascomycota</taxon>
        <taxon>Pezizomycotina</taxon>
        <taxon>Dothideomycetes</taxon>
        <taxon>Dothideomycetidae</taxon>
        <taxon>Mycosphaerellales</taxon>
        <taxon>Mycosphaerellaceae</taxon>
        <taxon>Pseudocercospora</taxon>
    </lineage>
</organism>
<protein>
    <submittedName>
        <fullName evidence="1">Uncharacterized protein</fullName>
    </submittedName>
</protein>
<name>M3A5K8_PSEFD</name>